<dbReference type="InterPro" id="IPR011711">
    <property type="entry name" value="GntR_C"/>
</dbReference>
<dbReference type="Pfam" id="PF07729">
    <property type="entry name" value="FCD"/>
    <property type="match status" value="1"/>
</dbReference>
<dbReference type="SUPFAM" id="SSF46785">
    <property type="entry name" value="Winged helix' DNA-binding domain"/>
    <property type="match status" value="1"/>
</dbReference>
<dbReference type="SMART" id="SM00345">
    <property type="entry name" value="HTH_GNTR"/>
    <property type="match status" value="1"/>
</dbReference>
<evidence type="ECO:0000313" key="5">
    <source>
        <dbReference type="EMBL" id="RRO87449.1"/>
    </source>
</evidence>
<dbReference type="PANTHER" id="PTHR43537:SF24">
    <property type="entry name" value="GLUCONATE OPERON TRANSCRIPTIONAL REPRESSOR"/>
    <property type="match status" value="1"/>
</dbReference>
<dbReference type="PANTHER" id="PTHR43537">
    <property type="entry name" value="TRANSCRIPTIONAL REGULATOR, GNTR FAMILY"/>
    <property type="match status" value="1"/>
</dbReference>
<keyword evidence="1" id="KW-0805">Transcription regulation</keyword>
<dbReference type="SMART" id="SM00895">
    <property type="entry name" value="FCD"/>
    <property type="match status" value="1"/>
</dbReference>
<evidence type="ECO:0000259" key="4">
    <source>
        <dbReference type="PROSITE" id="PS50949"/>
    </source>
</evidence>
<proteinExistence type="predicted"/>
<dbReference type="InterPro" id="IPR000524">
    <property type="entry name" value="Tscrpt_reg_HTH_GntR"/>
</dbReference>
<evidence type="ECO:0000256" key="3">
    <source>
        <dbReference type="ARBA" id="ARBA00023163"/>
    </source>
</evidence>
<keyword evidence="3" id="KW-0804">Transcription</keyword>
<dbReference type="GO" id="GO:0003677">
    <property type="term" value="F:DNA binding"/>
    <property type="evidence" value="ECO:0007669"/>
    <property type="project" value="UniProtKB-KW"/>
</dbReference>
<dbReference type="Proteomes" id="UP000276526">
    <property type="component" value="Unassembled WGS sequence"/>
</dbReference>
<evidence type="ECO:0000313" key="8">
    <source>
        <dbReference type="Proteomes" id="UP000278422"/>
    </source>
</evidence>
<dbReference type="SUPFAM" id="SSF48008">
    <property type="entry name" value="GntR ligand-binding domain-like"/>
    <property type="match status" value="1"/>
</dbReference>
<evidence type="ECO:0000256" key="2">
    <source>
        <dbReference type="ARBA" id="ARBA00023125"/>
    </source>
</evidence>
<dbReference type="GO" id="GO:0003700">
    <property type="term" value="F:DNA-binding transcription factor activity"/>
    <property type="evidence" value="ECO:0007669"/>
    <property type="project" value="InterPro"/>
</dbReference>
<evidence type="ECO:0000256" key="1">
    <source>
        <dbReference type="ARBA" id="ARBA00023015"/>
    </source>
</evidence>
<keyword evidence="2" id="KW-0238">DNA-binding</keyword>
<keyword evidence="8" id="KW-1185">Reference proteome</keyword>
<dbReference type="EMBL" id="PQNK01000003">
    <property type="protein sequence ID" value="RRO87449.1"/>
    <property type="molecule type" value="Genomic_DNA"/>
</dbReference>
<protein>
    <submittedName>
        <fullName evidence="6">GntR family transcriptional regulator</fullName>
    </submittedName>
</protein>
<dbReference type="RefSeq" id="WP_010265173.1">
    <property type="nucleotide sequence ID" value="NZ_CP066067.1"/>
</dbReference>
<sequence>MNGTAHTTHTAPSRAGKTERAYRWIRERIHNHEFAPGHRLVLSSLAEELGVSVVPVREAIRQLEAEDLVTFERNVGARVAMVDGRSYAETMEVVAYLEEAATALAVPRLTALDLDDAEECNAEMAALLDDLDPRRFTLLNRRFHSILFRRSPNTRLRELLTTEWDRLDHQRESTFAFVPERAPASVAEHTRIVDLIRAGADPAYVGQVARRHRMATLEACLERAPGSHTHQNRRKATS</sequence>
<dbReference type="AlphaFoldDB" id="A0A426Q9A4"/>
<dbReference type="InterPro" id="IPR008920">
    <property type="entry name" value="TF_FadR/GntR_C"/>
</dbReference>
<name>A0A426Q9A4_9CORY</name>
<dbReference type="PROSITE" id="PS50949">
    <property type="entry name" value="HTH_GNTR"/>
    <property type="match status" value="1"/>
</dbReference>
<dbReference type="OrthoDB" id="4084810at2"/>
<dbReference type="Gene3D" id="1.10.10.10">
    <property type="entry name" value="Winged helix-like DNA-binding domain superfamily/Winged helix DNA-binding domain"/>
    <property type="match status" value="1"/>
</dbReference>
<evidence type="ECO:0000313" key="6">
    <source>
        <dbReference type="EMBL" id="RRQ05648.1"/>
    </source>
</evidence>
<accession>A0A426Q9A4</accession>
<gene>
    <name evidence="6" type="ORF">CXF42_00525</name>
    <name evidence="5" type="ORF">CXF48_02650</name>
</gene>
<dbReference type="Pfam" id="PF00392">
    <property type="entry name" value="GntR"/>
    <property type="match status" value="1"/>
</dbReference>
<dbReference type="InterPro" id="IPR036390">
    <property type="entry name" value="WH_DNA-bd_sf"/>
</dbReference>
<dbReference type="Gene3D" id="1.20.120.530">
    <property type="entry name" value="GntR ligand-binding domain-like"/>
    <property type="match status" value="1"/>
</dbReference>
<feature type="domain" description="HTH gntR-type" evidence="4">
    <location>
        <begin position="15"/>
        <end position="82"/>
    </location>
</feature>
<evidence type="ECO:0000313" key="7">
    <source>
        <dbReference type="Proteomes" id="UP000276526"/>
    </source>
</evidence>
<dbReference type="CDD" id="cd07377">
    <property type="entry name" value="WHTH_GntR"/>
    <property type="match status" value="1"/>
</dbReference>
<dbReference type="Proteomes" id="UP000278422">
    <property type="component" value="Unassembled WGS sequence"/>
</dbReference>
<organism evidence="6 8">
    <name type="scientific">Corynebacterium bovis</name>
    <dbReference type="NCBI Taxonomy" id="36808"/>
    <lineage>
        <taxon>Bacteria</taxon>
        <taxon>Bacillati</taxon>
        <taxon>Actinomycetota</taxon>
        <taxon>Actinomycetes</taxon>
        <taxon>Mycobacteriales</taxon>
        <taxon>Corynebacteriaceae</taxon>
        <taxon>Corynebacterium</taxon>
    </lineage>
</organism>
<reference evidence="7 8" key="1">
    <citation type="submission" date="2018-01" db="EMBL/GenBank/DDBJ databases">
        <title>Twenty Corynebacterium bovis Genomes.</title>
        <authorList>
            <person name="Gulvik C.A."/>
        </authorList>
    </citation>
    <scope>NUCLEOTIDE SEQUENCE [LARGE SCALE GENOMIC DNA]</scope>
    <source>
        <strain evidence="6 8">16-2004</strain>
        <strain evidence="5 7">F6900</strain>
    </source>
</reference>
<dbReference type="EMBL" id="PQNQ01000001">
    <property type="protein sequence ID" value="RRQ05648.1"/>
    <property type="molecule type" value="Genomic_DNA"/>
</dbReference>
<comment type="caution">
    <text evidence="6">The sequence shown here is derived from an EMBL/GenBank/DDBJ whole genome shotgun (WGS) entry which is preliminary data.</text>
</comment>
<dbReference type="InterPro" id="IPR036388">
    <property type="entry name" value="WH-like_DNA-bd_sf"/>
</dbReference>